<dbReference type="PRINTS" id="PR00320">
    <property type="entry name" value="GPROTEINBRPT"/>
</dbReference>
<dbReference type="InterPro" id="IPR019775">
    <property type="entry name" value="WD40_repeat_CS"/>
</dbReference>
<dbReference type="InterPro" id="IPR027417">
    <property type="entry name" value="P-loop_NTPase"/>
</dbReference>
<dbReference type="SMART" id="SM00530">
    <property type="entry name" value="HTH_XRE"/>
    <property type="match status" value="1"/>
</dbReference>
<evidence type="ECO:0000256" key="2">
    <source>
        <dbReference type="ARBA" id="ARBA00022737"/>
    </source>
</evidence>
<dbReference type="Gene3D" id="2.130.10.10">
    <property type="entry name" value="YVTN repeat-like/Quinoprotein amine dehydrogenase"/>
    <property type="match status" value="5"/>
</dbReference>
<dbReference type="CDD" id="cd00093">
    <property type="entry name" value="HTH_XRE"/>
    <property type="match status" value="1"/>
</dbReference>
<dbReference type="PROSITE" id="PS00678">
    <property type="entry name" value="WD_REPEATS_1"/>
    <property type="match status" value="3"/>
</dbReference>
<dbReference type="PANTHER" id="PTHR19848:SF8">
    <property type="entry name" value="F-BOX AND WD REPEAT DOMAIN CONTAINING 7"/>
    <property type="match status" value="1"/>
</dbReference>
<dbReference type="Proteomes" id="UP000239209">
    <property type="component" value="Unassembled WGS sequence"/>
</dbReference>
<accession>A0A2T0SBK3</accession>
<dbReference type="InterPro" id="IPR036322">
    <property type="entry name" value="WD40_repeat_dom_sf"/>
</dbReference>
<evidence type="ECO:0000256" key="3">
    <source>
        <dbReference type="PROSITE-ProRule" id="PRU00221"/>
    </source>
</evidence>
<keyword evidence="1 3" id="KW-0853">WD repeat</keyword>
<dbReference type="SMART" id="SM00320">
    <property type="entry name" value="WD40"/>
    <property type="match status" value="14"/>
</dbReference>
<dbReference type="Pfam" id="PF20703">
    <property type="entry name" value="nSTAND1"/>
    <property type="match status" value="1"/>
</dbReference>
<feature type="repeat" description="WD" evidence="3">
    <location>
        <begin position="881"/>
        <end position="913"/>
    </location>
</feature>
<feature type="repeat" description="WD" evidence="3">
    <location>
        <begin position="1133"/>
        <end position="1174"/>
    </location>
</feature>
<sequence length="1239" mass="130831">MPRPERPLDGQDGPVVQLAAELRQLREKAGRPGYRQMAARANFSVATLSAAASGRRLPTLEVTLAYVAACDGDRAEWERRWREAERLSVAPAGDPAAADGAQTSPYLGLTTFQPEDAKLFFGRDALVAELVRRLGERRFLAVFGPSGAGKSSVVRAGLVPAVGGASMVLTPGVHPMTELAVHLARHAGVPAGGLLDELRADPGRASLMVRQGLSGTPGDGDLLVVVDQFEEVFASCPDPAERAGFVDALLAMCREPDCRARVVLAVRADHYARFTELPQLPAALTDAQVLIGGMSPAELREAVTRPAETCGARVEGALVATIVAEVADSPGALPLAAHALREAWQRRQGAMVTLAGYQAAGGVAGAVAHTAEQVYERLSERERDVARRVLLRMVDVGQDGLITRRRLSRAELATIEHAAAVAGAFVDARLVSTDRDTVEVAHEALIRGWPRLRGWVEESRAGLRLHRQLTEAAAAWVALGRDEGALYRGLRLSATEEATRAELLDPSGVEREFLEVSREREAGENRSRQRRVRLALIGLAAGVTVMSLVAALAFREANRANDERERALSHQLVANARDQSQVDQELAVLLARAAYDTKPTAEASAVLRRAVADSRMRTSLSSGQQQVFGVAYSPDGRHVASSGADGTVRVWMLTGPDTVAQPPRVLRDHEGYVRIPAFSADGRYLAGSGVDGIVTVWDLSTGAPPLELRGHGGEVSAVAFSPDGRLVAGAGNDGTVRIWDRPSGNPRPVRALPLAGGPARAVTFSPDGVHLAAAGGDGTVAVWKLGATAPPVLLKGHEDTVWSLAYSPDGRRLASASADQTIRVWPTTGGGPPAVLRADDGTVETVAFSPDGRRLASGHSGSDTIRVWDAAPGDGEDPLLLHGHDGPVWSVDFSPDGRRLLSGGGDGTLRIWDPAYPGDPRVLDGHRGPAWTVAVSADGNTIASGGADHTVRVWRGPSPAGPLVLKGHGDEVLSVALTADGARVASASRDATVRVWDTRSGAPVAVLRGHPKTVWSVALSPDGRRVVSGGADNAVRIWDVGAAGPPLMLEGHEASIRGVAFSPDGRQVASTSQDTTVRLWNADGRGDPVVLRGNPGLVWTAAYAPDGRSIATGGDDGNIRIWSTTGREAPRILRGHRGPVWSVAFSPDGRQIVSAGHDSTERVWDTATGDEIVSLHGHGTFVEQSLFGPGGTLVSAHGDGTVRVTRCAVCGPIDHVLELADAQVTRALTADERRLYLHE</sequence>
<dbReference type="PROSITE" id="PS50082">
    <property type="entry name" value="WD_REPEATS_2"/>
    <property type="match status" value="12"/>
</dbReference>
<dbReference type="SUPFAM" id="SSF47413">
    <property type="entry name" value="lambda repressor-like DNA-binding domains"/>
    <property type="match status" value="1"/>
</dbReference>
<dbReference type="PANTHER" id="PTHR19848">
    <property type="entry name" value="WD40 REPEAT PROTEIN"/>
    <property type="match status" value="1"/>
</dbReference>
<feature type="repeat" description="WD" evidence="3">
    <location>
        <begin position="1007"/>
        <end position="1040"/>
    </location>
</feature>
<dbReference type="EMBL" id="PVZG01000004">
    <property type="protein sequence ID" value="PRY30786.1"/>
    <property type="molecule type" value="Genomic_DNA"/>
</dbReference>
<feature type="repeat" description="WD" evidence="3">
    <location>
        <begin position="761"/>
        <end position="785"/>
    </location>
</feature>
<feature type="repeat" description="WD" evidence="3">
    <location>
        <begin position="1091"/>
        <end position="1132"/>
    </location>
</feature>
<dbReference type="CDD" id="cd00200">
    <property type="entry name" value="WD40"/>
    <property type="match status" value="2"/>
</dbReference>
<evidence type="ECO:0000259" key="4">
    <source>
        <dbReference type="SMART" id="SM00530"/>
    </source>
</evidence>
<dbReference type="InterPro" id="IPR015943">
    <property type="entry name" value="WD40/YVTN_repeat-like_dom_sf"/>
</dbReference>
<name>A0A2T0SBK3_9ACTN</name>
<organism evidence="5 6">
    <name type="scientific">Pseudosporangium ferrugineum</name>
    <dbReference type="NCBI Taxonomy" id="439699"/>
    <lineage>
        <taxon>Bacteria</taxon>
        <taxon>Bacillati</taxon>
        <taxon>Actinomycetota</taxon>
        <taxon>Actinomycetes</taxon>
        <taxon>Micromonosporales</taxon>
        <taxon>Micromonosporaceae</taxon>
        <taxon>Pseudosporangium</taxon>
    </lineage>
</organism>
<dbReference type="InterPro" id="IPR010982">
    <property type="entry name" value="Lambda_DNA-bd_dom_sf"/>
</dbReference>
<comment type="caution">
    <text evidence="5">The sequence shown here is derived from an EMBL/GenBank/DDBJ whole genome shotgun (WGS) entry which is preliminary data.</text>
</comment>
<feature type="repeat" description="WD" evidence="3">
    <location>
        <begin position="923"/>
        <end position="954"/>
    </location>
</feature>
<dbReference type="Pfam" id="PF00400">
    <property type="entry name" value="WD40"/>
    <property type="match status" value="13"/>
</dbReference>
<feature type="repeat" description="WD" evidence="3">
    <location>
        <begin position="965"/>
        <end position="1006"/>
    </location>
</feature>
<dbReference type="GO" id="GO:0003677">
    <property type="term" value="F:DNA binding"/>
    <property type="evidence" value="ECO:0007669"/>
    <property type="project" value="InterPro"/>
</dbReference>
<dbReference type="InterPro" id="IPR049052">
    <property type="entry name" value="nSTAND1"/>
</dbReference>
<dbReference type="AlphaFoldDB" id="A0A2T0SBK3"/>
<protein>
    <submittedName>
        <fullName evidence="5">WD40 repeat protein</fullName>
    </submittedName>
</protein>
<dbReference type="InterPro" id="IPR001680">
    <property type="entry name" value="WD40_rpt"/>
</dbReference>
<keyword evidence="6" id="KW-1185">Reference proteome</keyword>
<feature type="repeat" description="WD" evidence="3">
    <location>
        <begin position="1049"/>
        <end position="1081"/>
    </location>
</feature>
<evidence type="ECO:0000313" key="5">
    <source>
        <dbReference type="EMBL" id="PRY30786.1"/>
    </source>
</evidence>
<dbReference type="SUPFAM" id="SSF50978">
    <property type="entry name" value="WD40 repeat-like"/>
    <property type="match status" value="3"/>
</dbReference>
<reference evidence="5 6" key="1">
    <citation type="submission" date="2018-03" db="EMBL/GenBank/DDBJ databases">
        <title>Genomic Encyclopedia of Archaeal and Bacterial Type Strains, Phase II (KMG-II): from individual species to whole genera.</title>
        <authorList>
            <person name="Goeker M."/>
        </authorList>
    </citation>
    <scope>NUCLEOTIDE SEQUENCE [LARGE SCALE GENOMIC DNA]</scope>
    <source>
        <strain evidence="5 6">DSM 45348</strain>
    </source>
</reference>
<feature type="repeat" description="WD" evidence="3">
    <location>
        <begin position="794"/>
        <end position="825"/>
    </location>
</feature>
<dbReference type="InterPro" id="IPR001387">
    <property type="entry name" value="Cro/C1-type_HTH"/>
</dbReference>
<feature type="repeat" description="WD" evidence="3">
    <location>
        <begin position="708"/>
        <end position="740"/>
    </location>
</feature>
<dbReference type="InterPro" id="IPR020472">
    <property type="entry name" value="WD40_PAC1"/>
</dbReference>
<evidence type="ECO:0000313" key="6">
    <source>
        <dbReference type="Proteomes" id="UP000239209"/>
    </source>
</evidence>
<gene>
    <name evidence="5" type="ORF">CLV70_104338</name>
</gene>
<proteinExistence type="predicted"/>
<evidence type="ECO:0000256" key="1">
    <source>
        <dbReference type="ARBA" id="ARBA00022574"/>
    </source>
</evidence>
<feature type="repeat" description="WD" evidence="3">
    <location>
        <begin position="620"/>
        <end position="661"/>
    </location>
</feature>
<dbReference type="PROSITE" id="PS50294">
    <property type="entry name" value="WD_REPEATS_REGION"/>
    <property type="match status" value="11"/>
</dbReference>
<keyword evidence="2" id="KW-0677">Repeat</keyword>
<dbReference type="SUPFAM" id="SSF52540">
    <property type="entry name" value="P-loop containing nucleoside triphosphate hydrolases"/>
    <property type="match status" value="1"/>
</dbReference>
<feature type="repeat" description="WD" evidence="3">
    <location>
        <begin position="666"/>
        <end position="707"/>
    </location>
</feature>
<feature type="domain" description="HTH cro/C1-type" evidence="4">
    <location>
        <begin position="21"/>
        <end position="77"/>
    </location>
</feature>